<dbReference type="InterPro" id="IPR036390">
    <property type="entry name" value="WH_DNA-bd_sf"/>
</dbReference>
<dbReference type="InterPro" id="IPR050679">
    <property type="entry name" value="Bact_HTH_transcr_reg"/>
</dbReference>
<evidence type="ECO:0000256" key="3">
    <source>
        <dbReference type="ARBA" id="ARBA00023163"/>
    </source>
</evidence>
<dbReference type="InterPro" id="IPR036388">
    <property type="entry name" value="WH-like_DNA-bd_sf"/>
</dbReference>
<protein>
    <submittedName>
        <fullName evidence="5">GntR family transcriptional regulator</fullName>
    </submittedName>
</protein>
<reference evidence="5 6" key="1">
    <citation type="submission" date="2019-08" db="EMBL/GenBank/DDBJ databases">
        <title>In-depth cultivation of the pig gut microbiome towards novel bacterial diversity and tailored functional studies.</title>
        <authorList>
            <person name="Wylensek D."/>
            <person name="Hitch T.C.A."/>
            <person name="Clavel T."/>
        </authorList>
    </citation>
    <scope>NUCLEOTIDE SEQUENCE [LARGE SCALE GENOMIC DNA]</scope>
    <source>
        <strain evidence="5 6">BBE-744-WT-12</strain>
    </source>
</reference>
<evidence type="ECO:0000259" key="4">
    <source>
        <dbReference type="PROSITE" id="PS50949"/>
    </source>
</evidence>
<dbReference type="Gene3D" id="3.40.50.2300">
    <property type="match status" value="2"/>
</dbReference>
<dbReference type="GO" id="GO:0003700">
    <property type="term" value="F:DNA-binding transcription factor activity"/>
    <property type="evidence" value="ECO:0007669"/>
    <property type="project" value="InterPro"/>
</dbReference>
<evidence type="ECO:0000256" key="1">
    <source>
        <dbReference type="ARBA" id="ARBA00023015"/>
    </source>
</evidence>
<dbReference type="Pfam" id="PF13377">
    <property type="entry name" value="Peripla_BP_3"/>
    <property type="match status" value="1"/>
</dbReference>
<dbReference type="EMBL" id="VUNS01000022">
    <property type="protein sequence ID" value="MST98729.1"/>
    <property type="molecule type" value="Genomic_DNA"/>
</dbReference>
<dbReference type="Pfam" id="PF00392">
    <property type="entry name" value="GntR"/>
    <property type="match status" value="1"/>
</dbReference>
<dbReference type="GO" id="GO:0045892">
    <property type="term" value="P:negative regulation of DNA-templated transcription"/>
    <property type="evidence" value="ECO:0007669"/>
    <property type="project" value="TreeGrafter"/>
</dbReference>
<comment type="caution">
    <text evidence="5">The sequence shown here is derived from an EMBL/GenBank/DDBJ whole genome shotgun (WGS) entry which is preliminary data.</text>
</comment>
<dbReference type="InterPro" id="IPR046335">
    <property type="entry name" value="LacI/GalR-like_sensor"/>
</dbReference>
<dbReference type="PANTHER" id="PTHR44846">
    <property type="entry name" value="MANNOSYL-D-GLYCERATE TRANSPORT/METABOLISM SYSTEM REPRESSOR MNGR-RELATED"/>
    <property type="match status" value="1"/>
</dbReference>
<dbReference type="GO" id="GO:0003677">
    <property type="term" value="F:DNA binding"/>
    <property type="evidence" value="ECO:0007669"/>
    <property type="project" value="UniProtKB-KW"/>
</dbReference>
<evidence type="ECO:0000256" key="2">
    <source>
        <dbReference type="ARBA" id="ARBA00023125"/>
    </source>
</evidence>
<dbReference type="SUPFAM" id="SSF53822">
    <property type="entry name" value="Periplasmic binding protein-like I"/>
    <property type="match status" value="1"/>
</dbReference>
<dbReference type="PROSITE" id="PS50949">
    <property type="entry name" value="HTH_GNTR"/>
    <property type="match status" value="1"/>
</dbReference>
<dbReference type="Proteomes" id="UP000435649">
    <property type="component" value="Unassembled WGS sequence"/>
</dbReference>
<keyword evidence="1" id="KW-0805">Transcription regulation</keyword>
<accession>A0A844G8Y2</accession>
<dbReference type="PRINTS" id="PR00035">
    <property type="entry name" value="HTHGNTR"/>
</dbReference>
<dbReference type="SUPFAM" id="SSF46785">
    <property type="entry name" value="Winged helix' DNA-binding domain"/>
    <property type="match status" value="1"/>
</dbReference>
<evidence type="ECO:0000313" key="5">
    <source>
        <dbReference type="EMBL" id="MST98729.1"/>
    </source>
</evidence>
<dbReference type="RefSeq" id="WP_106052719.1">
    <property type="nucleotide sequence ID" value="NZ_CALXOB010000002.1"/>
</dbReference>
<dbReference type="Gene3D" id="1.10.10.10">
    <property type="entry name" value="Winged helix-like DNA-binding domain superfamily/Winged helix DNA-binding domain"/>
    <property type="match status" value="1"/>
</dbReference>
<keyword evidence="3" id="KW-0804">Transcription</keyword>
<evidence type="ECO:0000313" key="6">
    <source>
        <dbReference type="Proteomes" id="UP000435649"/>
    </source>
</evidence>
<dbReference type="InterPro" id="IPR000524">
    <property type="entry name" value="Tscrpt_reg_HTH_GntR"/>
</dbReference>
<dbReference type="SMART" id="SM00345">
    <property type="entry name" value="HTH_GNTR"/>
    <property type="match status" value="1"/>
</dbReference>
<name>A0A844G8Y2_9BACT</name>
<gene>
    <name evidence="5" type="ORF">FYJ85_16945</name>
</gene>
<proteinExistence type="predicted"/>
<feature type="domain" description="HTH gntR-type" evidence="4">
    <location>
        <begin position="6"/>
        <end position="74"/>
    </location>
</feature>
<keyword evidence="2" id="KW-0238">DNA-binding</keyword>
<sequence>MVKSRLTKADHAREWIAREIRIGNFARGTTLPPEQELADRFGISYMTLRKAVGALVEEGLLERVKGSGTFVRSEIPEQKVQKILGLVLPAWGAPENLDTVMHYSQACEENNWLLKVIYVRSWEDRSIHDLLGNCDALVLTVIQEMASMPSFLCEKLFTSPKPVVVNKGSAEVIGRDSVYYVRDGQMEIPCDRLYELGHRRILLVDQVTRRDGKPVTIHPNMKGFEEIFRRKYPDVEYNTELMAFEIPLYGQPHPAICRAFEERRGELAGYTAVVCPMSFYLAVAAGIRRIGLRVPEDISVLAFGDRLESEYYYPRPTAFSVLLQDQARQTLKLIGWRLQNPDAPPVDVQTAVRFFEGNSFAPAKQLPNVKEKVTK</sequence>
<dbReference type="AlphaFoldDB" id="A0A844G8Y2"/>
<keyword evidence="6" id="KW-1185">Reference proteome</keyword>
<dbReference type="CDD" id="cd07377">
    <property type="entry name" value="WHTH_GntR"/>
    <property type="match status" value="1"/>
</dbReference>
<dbReference type="PANTHER" id="PTHR44846:SF1">
    <property type="entry name" value="MANNOSYL-D-GLYCERATE TRANSPORT_METABOLISM SYSTEM REPRESSOR MNGR-RELATED"/>
    <property type="match status" value="1"/>
</dbReference>
<organism evidence="5 6">
    <name type="scientific">Victivallis lenta</name>
    <dbReference type="NCBI Taxonomy" id="2606640"/>
    <lineage>
        <taxon>Bacteria</taxon>
        <taxon>Pseudomonadati</taxon>
        <taxon>Lentisphaerota</taxon>
        <taxon>Lentisphaeria</taxon>
        <taxon>Victivallales</taxon>
        <taxon>Victivallaceae</taxon>
        <taxon>Victivallis</taxon>
    </lineage>
</organism>
<dbReference type="InterPro" id="IPR028082">
    <property type="entry name" value="Peripla_BP_I"/>
</dbReference>